<dbReference type="WBParaSite" id="PS1159_v2.g47.t1">
    <property type="protein sequence ID" value="PS1159_v2.g47.t1"/>
    <property type="gene ID" value="PS1159_v2.g47"/>
</dbReference>
<evidence type="ECO:0000313" key="1">
    <source>
        <dbReference type="Proteomes" id="UP000887580"/>
    </source>
</evidence>
<reference evidence="2" key="1">
    <citation type="submission" date="2022-11" db="UniProtKB">
        <authorList>
            <consortium name="WormBaseParasite"/>
        </authorList>
    </citation>
    <scope>IDENTIFICATION</scope>
</reference>
<evidence type="ECO:0000313" key="2">
    <source>
        <dbReference type="WBParaSite" id="PS1159_v2.g47.t1"/>
    </source>
</evidence>
<proteinExistence type="predicted"/>
<name>A0AC35GG56_9BILA</name>
<sequence length="269" mass="30566">MIRNGKNDNEDGMLLKALQESQEFTTKFGQIYGCIRQITHDLEDAKNMTKKLLENNARMVIGKILGNADAKNQVIERLFQSDAAEDAIIKKVSENDILVTKLFENPSFLDKIDEEDLENATKSENFRKTFIQNILKNGTYKDELLVDKDAMVEKVLSDQTLVKKVMENVDGKNLVLAVSKNKTDLINAISNENDSFMDDLEFRAAIIKKILGNETYKQEFDEIGVNDTKAEKFVGPCIAGNNVKQTLSFFLYENPDYVLPLKLCKCYIL</sequence>
<organism evidence="1 2">
    <name type="scientific">Panagrolaimus sp. PS1159</name>
    <dbReference type="NCBI Taxonomy" id="55785"/>
    <lineage>
        <taxon>Eukaryota</taxon>
        <taxon>Metazoa</taxon>
        <taxon>Ecdysozoa</taxon>
        <taxon>Nematoda</taxon>
        <taxon>Chromadorea</taxon>
        <taxon>Rhabditida</taxon>
        <taxon>Tylenchina</taxon>
        <taxon>Panagrolaimomorpha</taxon>
        <taxon>Panagrolaimoidea</taxon>
        <taxon>Panagrolaimidae</taxon>
        <taxon>Panagrolaimus</taxon>
    </lineage>
</organism>
<accession>A0AC35GG56</accession>
<dbReference type="Proteomes" id="UP000887580">
    <property type="component" value="Unplaced"/>
</dbReference>
<protein>
    <submittedName>
        <fullName evidence="2">Uncharacterized protein</fullName>
    </submittedName>
</protein>